<dbReference type="PATRIC" id="fig|65700.7.peg.2664"/>
<keyword evidence="2" id="KW-1185">Reference proteome</keyword>
<proteinExistence type="predicted"/>
<dbReference type="Proteomes" id="UP000033924">
    <property type="component" value="Unassembled WGS sequence"/>
</dbReference>
<dbReference type="EMBL" id="JXNU01000003">
    <property type="protein sequence ID" value="KKF35759.1"/>
    <property type="molecule type" value="Genomic_DNA"/>
</dbReference>
<dbReference type="AlphaFoldDB" id="A0A0M2KA00"/>
<protein>
    <submittedName>
        <fullName evidence="1">Uncharacterized protein</fullName>
    </submittedName>
</protein>
<gene>
    <name evidence="1" type="ORF">SY86_10535</name>
</gene>
<reference evidence="1 2" key="1">
    <citation type="submission" date="2015-01" db="EMBL/GenBank/DDBJ databases">
        <title>Erwinia tracheiphila.</title>
        <authorList>
            <person name="Shapiro L.R."/>
        </authorList>
    </citation>
    <scope>NUCLEOTIDE SEQUENCE [LARGE SCALE GENOMIC DNA]</scope>
    <source>
        <strain evidence="1 2">BuffGH</strain>
    </source>
</reference>
<evidence type="ECO:0000313" key="1">
    <source>
        <dbReference type="EMBL" id="KKF35759.1"/>
    </source>
</evidence>
<name>A0A0M2KA00_9GAMM</name>
<organism evidence="1 2">
    <name type="scientific">Erwinia tracheiphila</name>
    <dbReference type="NCBI Taxonomy" id="65700"/>
    <lineage>
        <taxon>Bacteria</taxon>
        <taxon>Pseudomonadati</taxon>
        <taxon>Pseudomonadota</taxon>
        <taxon>Gammaproteobacteria</taxon>
        <taxon>Enterobacterales</taxon>
        <taxon>Erwiniaceae</taxon>
        <taxon>Erwinia</taxon>
    </lineage>
</organism>
<sequence length="177" mass="19561">MVVAQNTGFNLLFEKPGDIQKDLSDRQGELAQGQFTRNKKTGKTSFTGGGEMGDWVNAAMTAGINGQSALKQIQNLRGPVDAAAWLKNLQKTGKLASEQLTFLSEKVNDFSYVVNSVSGNGQNVIERELTVRRLSLPLAMLAAGLSLYRIPRRRLRSEILNTVCVLLMQWIFPKIAY</sequence>
<accession>A0A0M2KA00</accession>
<evidence type="ECO:0000313" key="2">
    <source>
        <dbReference type="Proteomes" id="UP000033924"/>
    </source>
</evidence>
<comment type="caution">
    <text evidence="1">The sequence shown here is derived from an EMBL/GenBank/DDBJ whole genome shotgun (WGS) entry which is preliminary data.</text>
</comment>
<dbReference type="STRING" id="65700.SY86_10535"/>